<evidence type="ECO:0000256" key="2">
    <source>
        <dbReference type="ARBA" id="ARBA00022730"/>
    </source>
</evidence>
<name>A0AAD3HNN6_9CHLO</name>
<comment type="similarity">
    <text evidence="1">Belongs to the bacterial ribosomal protein bS20 family.</text>
</comment>
<dbReference type="GO" id="GO:0003735">
    <property type="term" value="F:structural constituent of ribosome"/>
    <property type="evidence" value="ECO:0007669"/>
    <property type="project" value="InterPro"/>
</dbReference>
<dbReference type="AlphaFoldDB" id="A0AAD3HNN6"/>
<dbReference type="Proteomes" id="UP001054857">
    <property type="component" value="Unassembled WGS sequence"/>
</dbReference>
<dbReference type="PANTHER" id="PTHR33398">
    <property type="entry name" value="30S RIBOSOMAL PROTEIN S20"/>
    <property type="match status" value="1"/>
</dbReference>
<dbReference type="GO" id="GO:0070181">
    <property type="term" value="F:small ribosomal subunit rRNA binding"/>
    <property type="evidence" value="ECO:0007669"/>
    <property type="project" value="TreeGrafter"/>
</dbReference>
<evidence type="ECO:0000256" key="3">
    <source>
        <dbReference type="ARBA" id="ARBA00022884"/>
    </source>
</evidence>
<dbReference type="HAMAP" id="MF_00500">
    <property type="entry name" value="Ribosomal_bS20"/>
    <property type="match status" value="1"/>
</dbReference>
<evidence type="ECO:0000313" key="7">
    <source>
        <dbReference type="Proteomes" id="UP001054857"/>
    </source>
</evidence>
<keyword evidence="2" id="KW-0699">rRNA-binding</keyword>
<dbReference type="EMBL" id="BMAR01000017">
    <property type="protein sequence ID" value="GFR47226.1"/>
    <property type="molecule type" value="Genomic_DNA"/>
</dbReference>
<dbReference type="Pfam" id="PF01649">
    <property type="entry name" value="Ribosomal_S20p"/>
    <property type="match status" value="1"/>
</dbReference>
<dbReference type="Gene3D" id="1.20.58.110">
    <property type="entry name" value="Ribosomal protein S20"/>
    <property type="match status" value="1"/>
</dbReference>
<dbReference type="PANTHER" id="PTHR33398:SF1">
    <property type="entry name" value="SMALL RIBOSOMAL SUBUNIT PROTEIN BS20C"/>
    <property type="match status" value="1"/>
</dbReference>
<evidence type="ECO:0000256" key="4">
    <source>
        <dbReference type="ARBA" id="ARBA00022980"/>
    </source>
</evidence>
<sequence length="160" mass="17720">MASLMRPQALLRSCPQRCAFAPVRPVIAPVSRPMVQRGSLVVMAAEGKKDQKKKMPSPVKRVLLSRERRMYNKPHKTACATRIKKVIKLSQSLLASPPSEEEVKSLEKLISEAYTEIDKAVGKGVIHENTGARKKARCARWKKVVLMTAGLYTPAADSPD</sequence>
<accession>A0AAD3HNN6</accession>
<feature type="non-terminal residue" evidence="6">
    <location>
        <position position="160"/>
    </location>
</feature>
<evidence type="ECO:0000256" key="1">
    <source>
        <dbReference type="ARBA" id="ARBA00007634"/>
    </source>
</evidence>
<keyword evidence="5" id="KW-0687">Ribonucleoprotein</keyword>
<gene>
    <name evidence="6" type="ORF">Agub_g8910</name>
</gene>
<keyword evidence="4" id="KW-0689">Ribosomal protein</keyword>
<dbReference type="NCBIfam" id="TIGR00029">
    <property type="entry name" value="S20"/>
    <property type="match status" value="1"/>
</dbReference>
<dbReference type="GO" id="GO:0015935">
    <property type="term" value="C:small ribosomal subunit"/>
    <property type="evidence" value="ECO:0007669"/>
    <property type="project" value="TreeGrafter"/>
</dbReference>
<reference evidence="6 7" key="1">
    <citation type="journal article" date="2021" name="Sci. Rep.">
        <title>Genome sequencing of the multicellular alga Astrephomene provides insights into convergent evolution of germ-soma differentiation.</title>
        <authorList>
            <person name="Yamashita S."/>
            <person name="Yamamoto K."/>
            <person name="Matsuzaki R."/>
            <person name="Suzuki S."/>
            <person name="Yamaguchi H."/>
            <person name="Hirooka S."/>
            <person name="Minakuchi Y."/>
            <person name="Miyagishima S."/>
            <person name="Kawachi M."/>
            <person name="Toyoda A."/>
            <person name="Nozaki H."/>
        </authorList>
    </citation>
    <scope>NUCLEOTIDE SEQUENCE [LARGE SCALE GENOMIC DNA]</scope>
    <source>
        <strain evidence="6 7">NIES-4017</strain>
    </source>
</reference>
<dbReference type="SUPFAM" id="SSF46992">
    <property type="entry name" value="Ribosomal protein S20"/>
    <property type="match status" value="1"/>
</dbReference>
<organism evidence="6 7">
    <name type="scientific">Astrephomene gubernaculifera</name>
    <dbReference type="NCBI Taxonomy" id="47775"/>
    <lineage>
        <taxon>Eukaryota</taxon>
        <taxon>Viridiplantae</taxon>
        <taxon>Chlorophyta</taxon>
        <taxon>core chlorophytes</taxon>
        <taxon>Chlorophyceae</taxon>
        <taxon>CS clade</taxon>
        <taxon>Chlamydomonadales</taxon>
        <taxon>Astrephomenaceae</taxon>
        <taxon>Astrephomene</taxon>
    </lineage>
</organism>
<dbReference type="InterPro" id="IPR002583">
    <property type="entry name" value="Ribosomal_bS20"/>
</dbReference>
<keyword evidence="7" id="KW-1185">Reference proteome</keyword>
<comment type="caution">
    <text evidence="6">The sequence shown here is derived from an EMBL/GenBank/DDBJ whole genome shotgun (WGS) entry which is preliminary data.</text>
</comment>
<protein>
    <recommendedName>
        <fullName evidence="8">30S ribosomal protein S20, chloroplastic</fullName>
    </recommendedName>
</protein>
<keyword evidence="3" id="KW-0694">RNA-binding</keyword>
<dbReference type="GO" id="GO:0006412">
    <property type="term" value="P:translation"/>
    <property type="evidence" value="ECO:0007669"/>
    <property type="project" value="InterPro"/>
</dbReference>
<evidence type="ECO:0000313" key="6">
    <source>
        <dbReference type="EMBL" id="GFR47226.1"/>
    </source>
</evidence>
<proteinExistence type="inferred from homology"/>
<dbReference type="InterPro" id="IPR036510">
    <property type="entry name" value="Ribosomal_bS20_sf"/>
</dbReference>
<evidence type="ECO:0000256" key="5">
    <source>
        <dbReference type="ARBA" id="ARBA00023274"/>
    </source>
</evidence>
<evidence type="ECO:0008006" key="8">
    <source>
        <dbReference type="Google" id="ProtNLM"/>
    </source>
</evidence>